<feature type="domain" description="Ketoreductase" evidence="4">
    <location>
        <begin position="11"/>
        <end position="190"/>
    </location>
</feature>
<dbReference type="PRINTS" id="PR00080">
    <property type="entry name" value="SDRFAMILY"/>
</dbReference>
<organism evidence="5 6">
    <name type="scientific">Oryzisolibacter propanilivorax</name>
    <dbReference type="NCBI Taxonomy" id="1527607"/>
    <lineage>
        <taxon>Bacteria</taxon>
        <taxon>Pseudomonadati</taxon>
        <taxon>Pseudomonadota</taxon>
        <taxon>Betaproteobacteria</taxon>
        <taxon>Burkholderiales</taxon>
        <taxon>Comamonadaceae</taxon>
        <taxon>Oryzisolibacter</taxon>
    </lineage>
</organism>
<dbReference type="RefSeq" id="WP_091571053.1">
    <property type="nucleotide sequence ID" value="NZ_FNHP01000008.1"/>
</dbReference>
<dbReference type="PRINTS" id="PR00081">
    <property type="entry name" value="GDHRDH"/>
</dbReference>
<protein>
    <submittedName>
        <fullName evidence="5">3alpha(Or 20beta)-hydroxysteroid dehydrogenase</fullName>
    </submittedName>
</protein>
<evidence type="ECO:0000259" key="4">
    <source>
        <dbReference type="SMART" id="SM00822"/>
    </source>
</evidence>
<dbReference type="InterPro" id="IPR057326">
    <property type="entry name" value="KR_dom"/>
</dbReference>
<dbReference type="Proteomes" id="UP000198552">
    <property type="component" value="Unassembled WGS sequence"/>
</dbReference>
<name>A0A1G9U8K5_9BURK</name>
<dbReference type="PANTHER" id="PTHR24321">
    <property type="entry name" value="DEHYDROGENASES, SHORT CHAIN"/>
    <property type="match status" value="1"/>
</dbReference>
<dbReference type="PANTHER" id="PTHR24321:SF8">
    <property type="entry name" value="ESTRADIOL 17-BETA-DEHYDROGENASE 8-RELATED"/>
    <property type="match status" value="1"/>
</dbReference>
<keyword evidence="6" id="KW-1185">Reference proteome</keyword>
<evidence type="ECO:0000313" key="6">
    <source>
        <dbReference type="Proteomes" id="UP000198552"/>
    </source>
</evidence>
<reference evidence="6" key="1">
    <citation type="submission" date="2016-10" db="EMBL/GenBank/DDBJ databases">
        <authorList>
            <person name="Varghese N."/>
            <person name="Submissions S."/>
        </authorList>
    </citation>
    <scope>NUCLEOTIDE SEQUENCE [LARGE SCALE GENOMIC DNA]</scope>
    <source>
        <strain evidence="6">EPL6</strain>
    </source>
</reference>
<dbReference type="InterPro" id="IPR002347">
    <property type="entry name" value="SDR_fam"/>
</dbReference>
<evidence type="ECO:0000256" key="1">
    <source>
        <dbReference type="ARBA" id="ARBA00006484"/>
    </source>
</evidence>
<gene>
    <name evidence="5" type="ORF">SAMN05428957_10821</name>
</gene>
<dbReference type="SMART" id="SM00822">
    <property type="entry name" value="PKS_KR"/>
    <property type="match status" value="1"/>
</dbReference>
<evidence type="ECO:0000313" key="5">
    <source>
        <dbReference type="EMBL" id="SDM56034.1"/>
    </source>
</evidence>
<dbReference type="EMBL" id="FNHP01000008">
    <property type="protein sequence ID" value="SDM56034.1"/>
    <property type="molecule type" value="Genomic_DNA"/>
</dbReference>
<comment type="similarity">
    <text evidence="1">Belongs to the short-chain dehydrogenases/reductases (SDR) family.</text>
</comment>
<dbReference type="STRING" id="1527607.SAMN05428957_10821"/>
<dbReference type="SUPFAM" id="SSF51735">
    <property type="entry name" value="NAD(P)-binding Rossmann-fold domains"/>
    <property type="match status" value="1"/>
</dbReference>
<evidence type="ECO:0000256" key="3">
    <source>
        <dbReference type="ARBA" id="ARBA00023027"/>
    </source>
</evidence>
<dbReference type="AlphaFoldDB" id="A0A1G9U8K5"/>
<keyword evidence="3" id="KW-0520">NAD</keyword>
<dbReference type="FunFam" id="3.40.50.720:FF:000084">
    <property type="entry name" value="Short-chain dehydrogenase reductase"/>
    <property type="match status" value="1"/>
</dbReference>
<accession>A0A1G9U8K5</accession>
<proteinExistence type="inferred from homology"/>
<dbReference type="OrthoDB" id="6823797at2"/>
<sequence length="270" mass="27860">MDSATHDMTGRVAVITGGARGMGAHTVRRFVEAGAQVVIADLLQAEGLALAAELGDAARFHRHDVASESSWQALAEATLRRLGRIDVLVNNAGVMPVGTLEQMPLAQFERALSVNLVGPFLGIQAVTPAMRRQGRGAIVNISSVDGLRGANGLGAYVSSKWGVRGLTKVAALELGPHGIRVNSVHPGGVDTQMANPGGLPRDALAGHYRHVPLQRIGAPEEVARATLFLASDAASYCNGSELAVDGGAAAGFYYDALPGAATAPTSTLQA</sequence>
<dbReference type="GO" id="GO:0016491">
    <property type="term" value="F:oxidoreductase activity"/>
    <property type="evidence" value="ECO:0007669"/>
    <property type="project" value="UniProtKB-KW"/>
</dbReference>
<dbReference type="InterPro" id="IPR036291">
    <property type="entry name" value="NAD(P)-bd_dom_sf"/>
</dbReference>
<keyword evidence="2" id="KW-0560">Oxidoreductase</keyword>
<dbReference type="Gene3D" id="3.40.50.720">
    <property type="entry name" value="NAD(P)-binding Rossmann-like Domain"/>
    <property type="match status" value="1"/>
</dbReference>
<dbReference type="PROSITE" id="PS00061">
    <property type="entry name" value="ADH_SHORT"/>
    <property type="match status" value="1"/>
</dbReference>
<evidence type="ECO:0000256" key="2">
    <source>
        <dbReference type="ARBA" id="ARBA00023002"/>
    </source>
</evidence>
<dbReference type="InterPro" id="IPR020904">
    <property type="entry name" value="Sc_DH/Rdtase_CS"/>
</dbReference>
<dbReference type="NCBIfam" id="NF005559">
    <property type="entry name" value="PRK07231.1"/>
    <property type="match status" value="1"/>
</dbReference>
<dbReference type="Pfam" id="PF13561">
    <property type="entry name" value="adh_short_C2"/>
    <property type="match status" value="1"/>
</dbReference>